<feature type="chain" id="PRO_5026104685" evidence="3">
    <location>
        <begin position="23"/>
        <end position="339"/>
    </location>
</feature>
<comment type="caution">
    <text evidence="4">The sequence shown here is derived from an EMBL/GenBank/DDBJ whole genome shotgun (WGS) entry which is preliminary data.</text>
</comment>
<evidence type="ECO:0000313" key="5">
    <source>
        <dbReference type="Proteomes" id="UP000481153"/>
    </source>
</evidence>
<accession>A0A6G0WKH4</accession>
<proteinExistence type="predicted"/>
<keyword evidence="2" id="KW-1133">Transmembrane helix</keyword>
<keyword evidence="2" id="KW-0472">Membrane</keyword>
<reference evidence="4 5" key="1">
    <citation type="submission" date="2019-07" db="EMBL/GenBank/DDBJ databases">
        <title>Genomics analysis of Aphanomyces spp. identifies a new class of oomycete effector associated with host adaptation.</title>
        <authorList>
            <person name="Gaulin E."/>
        </authorList>
    </citation>
    <scope>NUCLEOTIDE SEQUENCE [LARGE SCALE GENOMIC DNA]</scope>
    <source>
        <strain evidence="4 5">ATCC 201684</strain>
    </source>
</reference>
<dbReference type="AlphaFoldDB" id="A0A6G0WKH4"/>
<keyword evidence="5" id="KW-1185">Reference proteome</keyword>
<feature type="compositionally biased region" description="Low complexity" evidence="1">
    <location>
        <begin position="63"/>
        <end position="76"/>
    </location>
</feature>
<sequence>MKWLSICCVALLALSPSSVVEAKKCKKAVHTCKNGVTKVYPNPDNDCKFDLCPEDMDDDSSEAEATAEPAATTVAPKSQDKSMDVDLDKGEVLEWKALDGASVPELLRDAAKLAFDLYKEKTVCDELKIEYLSVERKNASDFIGTKNKSSKYNKVPTQSYHVVANVDCKLSGKDQVPGKFILNMEHHGKDLVKYYQLVECGHEEQWGQMVNWLTIRNGRAYCQTPTLKTEFDAQPLHYINAAASDPNSIINVIKKDNKYIAITGALVGLLGVVLIALVVALIRRRRGASKPAKWAKQNTPTKPVAKAKTDDEAVANEVNSTKGLVEGVSTKSNMEEIKI</sequence>
<dbReference type="CDD" id="cd12087">
    <property type="entry name" value="TM_EGFR-like"/>
    <property type="match status" value="1"/>
</dbReference>
<feature type="transmembrane region" description="Helical" evidence="2">
    <location>
        <begin position="259"/>
        <end position="282"/>
    </location>
</feature>
<evidence type="ECO:0000256" key="3">
    <source>
        <dbReference type="SAM" id="SignalP"/>
    </source>
</evidence>
<evidence type="ECO:0000256" key="2">
    <source>
        <dbReference type="SAM" id="Phobius"/>
    </source>
</evidence>
<feature type="region of interest" description="Disordered" evidence="1">
    <location>
        <begin position="290"/>
        <end position="318"/>
    </location>
</feature>
<dbReference type="VEuPathDB" id="FungiDB:AeMF1_019819"/>
<organism evidence="4 5">
    <name type="scientific">Aphanomyces euteiches</name>
    <dbReference type="NCBI Taxonomy" id="100861"/>
    <lineage>
        <taxon>Eukaryota</taxon>
        <taxon>Sar</taxon>
        <taxon>Stramenopiles</taxon>
        <taxon>Oomycota</taxon>
        <taxon>Saprolegniomycetes</taxon>
        <taxon>Saprolegniales</taxon>
        <taxon>Verrucalvaceae</taxon>
        <taxon>Aphanomyces</taxon>
    </lineage>
</organism>
<dbReference type="EMBL" id="VJMJ01000189">
    <property type="protein sequence ID" value="KAF0727750.1"/>
    <property type="molecule type" value="Genomic_DNA"/>
</dbReference>
<evidence type="ECO:0000313" key="4">
    <source>
        <dbReference type="EMBL" id="KAF0727750.1"/>
    </source>
</evidence>
<protein>
    <submittedName>
        <fullName evidence="4">Uncharacterized protein</fullName>
    </submittedName>
</protein>
<keyword evidence="2" id="KW-0812">Transmembrane</keyword>
<evidence type="ECO:0000256" key="1">
    <source>
        <dbReference type="SAM" id="MobiDB-lite"/>
    </source>
</evidence>
<feature type="region of interest" description="Disordered" evidence="1">
    <location>
        <begin position="58"/>
        <end position="81"/>
    </location>
</feature>
<feature type="signal peptide" evidence="3">
    <location>
        <begin position="1"/>
        <end position="22"/>
    </location>
</feature>
<gene>
    <name evidence="4" type="ORF">Ae201684_014266</name>
</gene>
<dbReference type="Proteomes" id="UP000481153">
    <property type="component" value="Unassembled WGS sequence"/>
</dbReference>
<keyword evidence="3" id="KW-0732">Signal</keyword>
<name>A0A6G0WKH4_9STRA</name>